<dbReference type="Pfam" id="PF00085">
    <property type="entry name" value="Thioredoxin"/>
    <property type="match status" value="1"/>
</dbReference>
<protein>
    <submittedName>
        <fullName evidence="3">Thiol reductase thioredoxin</fullName>
    </submittedName>
</protein>
<feature type="domain" description="Thioredoxin" evidence="2">
    <location>
        <begin position="34"/>
        <end position="146"/>
    </location>
</feature>
<keyword evidence="1" id="KW-1133">Transmembrane helix</keyword>
<accession>A0A8J3I3J0</accession>
<dbReference type="EMBL" id="BNJF01000002">
    <property type="protein sequence ID" value="GHO46103.1"/>
    <property type="molecule type" value="Genomic_DNA"/>
</dbReference>
<comment type="caution">
    <text evidence="3">The sequence shown here is derived from an EMBL/GenBank/DDBJ whole genome shotgun (WGS) entry which is preliminary data.</text>
</comment>
<dbReference type="Gene3D" id="3.40.30.10">
    <property type="entry name" value="Glutaredoxin"/>
    <property type="match status" value="1"/>
</dbReference>
<feature type="transmembrane region" description="Helical" evidence="1">
    <location>
        <begin position="6"/>
        <end position="25"/>
    </location>
</feature>
<evidence type="ECO:0000313" key="3">
    <source>
        <dbReference type="EMBL" id="GHO46103.1"/>
    </source>
</evidence>
<keyword evidence="1" id="KW-0812">Transmembrane</keyword>
<dbReference type="PROSITE" id="PS51352">
    <property type="entry name" value="THIOREDOXIN_2"/>
    <property type="match status" value="1"/>
</dbReference>
<keyword evidence="1" id="KW-0472">Membrane</keyword>
<evidence type="ECO:0000313" key="4">
    <source>
        <dbReference type="Proteomes" id="UP000612362"/>
    </source>
</evidence>
<proteinExistence type="predicted"/>
<reference evidence="3" key="1">
    <citation type="submission" date="2020-10" db="EMBL/GenBank/DDBJ databases">
        <title>Taxonomic study of unclassified bacteria belonging to the class Ktedonobacteria.</title>
        <authorList>
            <person name="Yabe S."/>
            <person name="Wang C.M."/>
            <person name="Zheng Y."/>
            <person name="Sakai Y."/>
            <person name="Cavaletti L."/>
            <person name="Monciardini P."/>
            <person name="Donadio S."/>
        </authorList>
    </citation>
    <scope>NUCLEOTIDE SEQUENCE</scope>
    <source>
        <strain evidence="3">SOSP1-1</strain>
    </source>
</reference>
<dbReference type="RefSeq" id="WP_220195502.1">
    <property type="nucleotide sequence ID" value="NZ_BNJF01000002.1"/>
</dbReference>
<evidence type="ECO:0000256" key="1">
    <source>
        <dbReference type="SAM" id="Phobius"/>
    </source>
</evidence>
<name>A0A8J3I3J0_9CHLR</name>
<dbReference type="InterPro" id="IPR036249">
    <property type="entry name" value="Thioredoxin-like_sf"/>
</dbReference>
<dbReference type="InterPro" id="IPR013766">
    <property type="entry name" value="Thioredoxin_domain"/>
</dbReference>
<keyword evidence="4" id="KW-1185">Reference proteome</keyword>
<dbReference type="CDD" id="cd02947">
    <property type="entry name" value="TRX_family"/>
    <property type="match status" value="1"/>
</dbReference>
<sequence>MTDIVLRLGVLILICAVGWLLVWGGRRFIEGQRYKALQAAPPHTGNNSILESMEHAPVRILVFSSPDCRQCHQLQAPALERLQHMRGESVSVVEVDATTETSLVQTYHVLTVPSTVILDQSGKAHAVNYGFAPTPRLLQQVEEVLAG</sequence>
<dbReference type="SUPFAM" id="SSF52833">
    <property type="entry name" value="Thioredoxin-like"/>
    <property type="match status" value="1"/>
</dbReference>
<gene>
    <name evidence="3" type="ORF">KSX_42660</name>
</gene>
<dbReference type="Proteomes" id="UP000612362">
    <property type="component" value="Unassembled WGS sequence"/>
</dbReference>
<evidence type="ECO:0000259" key="2">
    <source>
        <dbReference type="PROSITE" id="PS51352"/>
    </source>
</evidence>
<dbReference type="AlphaFoldDB" id="A0A8J3I3J0"/>
<organism evidence="3 4">
    <name type="scientific">Ktedonospora formicarum</name>
    <dbReference type="NCBI Taxonomy" id="2778364"/>
    <lineage>
        <taxon>Bacteria</taxon>
        <taxon>Bacillati</taxon>
        <taxon>Chloroflexota</taxon>
        <taxon>Ktedonobacteria</taxon>
        <taxon>Ktedonobacterales</taxon>
        <taxon>Ktedonobacteraceae</taxon>
        <taxon>Ktedonospora</taxon>
    </lineage>
</organism>